<reference evidence="9" key="1">
    <citation type="journal article" date="2017" name="Nature">
        <title>The genome of Chenopodium quinoa.</title>
        <authorList>
            <person name="Jarvis D.E."/>
            <person name="Ho Y.S."/>
            <person name="Lightfoot D.J."/>
            <person name="Schmoeckel S.M."/>
            <person name="Li B."/>
            <person name="Borm T.J.A."/>
            <person name="Ohyanagi H."/>
            <person name="Mineta K."/>
            <person name="Michell C.T."/>
            <person name="Saber N."/>
            <person name="Kharbatia N.M."/>
            <person name="Rupper R.R."/>
            <person name="Sharp A.R."/>
            <person name="Dally N."/>
            <person name="Boughton B.A."/>
            <person name="Woo Y.H."/>
            <person name="Gao G."/>
            <person name="Schijlen E.G.W.M."/>
            <person name="Guo X."/>
            <person name="Momin A.A."/>
            <person name="Negrao S."/>
            <person name="Al-Babili S."/>
            <person name="Gehring C."/>
            <person name="Roessner U."/>
            <person name="Jung C."/>
            <person name="Murphy K."/>
            <person name="Arold S.T."/>
            <person name="Gojobori T."/>
            <person name="van der Linden C.G."/>
            <person name="van Loo E.N."/>
            <person name="Jellen E.N."/>
            <person name="Maughan P.J."/>
            <person name="Tester M."/>
        </authorList>
    </citation>
    <scope>NUCLEOTIDE SEQUENCE [LARGE SCALE GENOMIC DNA]</scope>
    <source>
        <strain evidence="9">cv. PI 614886</strain>
    </source>
</reference>
<dbReference type="EnsemblPlants" id="AUR62009253-RA">
    <property type="protein sequence ID" value="AUR62009253-RA:cds"/>
    <property type="gene ID" value="AUR62009253"/>
</dbReference>
<keyword evidence="10" id="KW-1185">Reference proteome</keyword>
<evidence type="ECO:0000256" key="6">
    <source>
        <dbReference type="ARBA" id="ARBA00023136"/>
    </source>
</evidence>
<sequence>MVVASCIATLSFQVGMNPPGGVWQDNDGHEAGTSIMAYDKHGDFYSIIQVSNTIGLMSSLSVILLLISGLPCKKYFVFVLRVTLWIAVTASATTYFYTIGYLTNEILEKAVLVEDALEYSVEIWLWLMLIILVGHGLRFIWKLLGHNRRSHIKLVLGKDTYFPNV</sequence>
<dbReference type="InterPro" id="IPR026961">
    <property type="entry name" value="PGG_dom"/>
</dbReference>
<dbReference type="OMA" id="SMFGIVI"/>
<feature type="transmembrane region" description="Helical" evidence="7">
    <location>
        <begin position="82"/>
        <end position="103"/>
    </location>
</feature>
<evidence type="ECO:0000313" key="10">
    <source>
        <dbReference type="Proteomes" id="UP000596660"/>
    </source>
</evidence>
<dbReference type="GO" id="GO:0005886">
    <property type="term" value="C:plasma membrane"/>
    <property type="evidence" value="ECO:0007669"/>
    <property type="project" value="TreeGrafter"/>
</dbReference>
<organism evidence="9 10">
    <name type="scientific">Chenopodium quinoa</name>
    <name type="common">Quinoa</name>
    <dbReference type="NCBI Taxonomy" id="63459"/>
    <lineage>
        <taxon>Eukaryota</taxon>
        <taxon>Viridiplantae</taxon>
        <taxon>Streptophyta</taxon>
        <taxon>Embryophyta</taxon>
        <taxon>Tracheophyta</taxon>
        <taxon>Spermatophyta</taxon>
        <taxon>Magnoliopsida</taxon>
        <taxon>eudicotyledons</taxon>
        <taxon>Gunneridae</taxon>
        <taxon>Pentapetalae</taxon>
        <taxon>Caryophyllales</taxon>
        <taxon>Chenopodiaceae</taxon>
        <taxon>Chenopodioideae</taxon>
        <taxon>Atripliceae</taxon>
        <taxon>Chenopodium</taxon>
    </lineage>
</organism>
<evidence type="ECO:0000256" key="7">
    <source>
        <dbReference type="SAM" id="Phobius"/>
    </source>
</evidence>
<dbReference type="Gramene" id="AUR62009253-RA">
    <property type="protein sequence ID" value="AUR62009253-RA:cds"/>
    <property type="gene ID" value="AUR62009253"/>
</dbReference>
<dbReference type="Proteomes" id="UP000596660">
    <property type="component" value="Unplaced"/>
</dbReference>
<reference evidence="9" key="2">
    <citation type="submission" date="2021-03" db="UniProtKB">
        <authorList>
            <consortium name="EnsemblPlants"/>
        </authorList>
    </citation>
    <scope>IDENTIFICATION</scope>
</reference>
<feature type="transmembrane region" description="Helical" evidence="7">
    <location>
        <begin position="123"/>
        <end position="141"/>
    </location>
</feature>
<protein>
    <recommendedName>
        <fullName evidence="8">PGG domain-containing protein</fullName>
    </recommendedName>
</protein>
<evidence type="ECO:0000259" key="8">
    <source>
        <dbReference type="Pfam" id="PF13962"/>
    </source>
</evidence>
<keyword evidence="6 7" id="KW-0472">Membrane</keyword>
<dbReference type="Pfam" id="PF13962">
    <property type="entry name" value="PGG"/>
    <property type="match status" value="1"/>
</dbReference>
<evidence type="ECO:0000256" key="1">
    <source>
        <dbReference type="ARBA" id="ARBA00004141"/>
    </source>
</evidence>
<comment type="subcellular location">
    <subcellularLocation>
        <location evidence="1">Membrane</location>
        <topology evidence="1">Multi-pass membrane protein</topology>
    </subcellularLocation>
</comment>
<keyword evidence="2 7" id="KW-0812">Transmembrane</keyword>
<evidence type="ECO:0000256" key="2">
    <source>
        <dbReference type="ARBA" id="ARBA00022692"/>
    </source>
</evidence>
<evidence type="ECO:0000256" key="4">
    <source>
        <dbReference type="ARBA" id="ARBA00022989"/>
    </source>
</evidence>
<accession>A0A803LBL4</accession>
<feature type="domain" description="PGG" evidence="8">
    <location>
        <begin position="1"/>
        <end position="98"/>
    </location>
</feature>
<evidence type="ECO:0000256" key="5">
    <source>
        <dbReference type="ARBA" id="ARBA00023043"/>
    </source>
</evidence>
<feature type="transmembrane region" description="Helical" evidence="7">
    <location>
        <begin position="48"/>
        <end position="70"/>
    </location>
</feature>
<evidence type="ECO:0000313" key="9">
    <source>
        <dbReference type="EnsemblPlants" id="AUR62009253-RA:cds"/>
    </source>
</evidence>
<evidence type="ECO:0000256" key="3">
    <source>
        <dbReference type="ARBA" id="ARBA00022737"/>
    </source>
</evidence>
<proteinExistence type="predicted"/>
<dbReference type="PANTHER" id="PTHR24186">
    <property type="entry name" value="PROTEIN PHOSPHATASE 1 REGULATORY SUBUNIT"/>
    <property type="match status" value="1"/>
</dbReference>
<dbReference type="AlphaFoldDB" id="A0A803LBL4"/>
<keyword evidence="5" id="KW-0040">ANK repeat</keyword>
<name>A0A803LBL4_CHEQI</name>
<dbReference type="PANTHER" id="PTHR24186:SF37">
    <property type="entry name" value="PGG DOMAIN-CONTAINING PROTEIN"/>
    <property type="match status" value="1"/>
</dbReference>
<keyword evidence="4 7" id="KW-1133">Transmembrane helix</keyword>
<keyword evidence="3" id="KW-0677">Repeat</keyword>